<accession>A0A3M7QBG3</accession>
<dbReference type="EMBL" id="REGN01006668">
    <property type="protein sequence ID" value="RNA08663.1"/>
    <property type="molecule type" value="Genomic_DNA"/>
</dbReference>
<dbReference type="Proteomes" id="UP000276133">
    <property type="component" value="Unassembled WGS sequence"/>
</dbReference>
<keyword evidence="3" id="KW-1185">Reference proteome</keyword>
<evidence type="ECO:0000256" key="1">
    <source>
        <dbReference type="SAM" id="Coils"/>
    </source>
</evidence>
<name>A0A3M7QBG3_BRAPC</name>
<proteinExistence type="predicted"/>
<evidence type="ECO:0000313" key="2">
    <source>
        <dbReference type="EMBL" id="RNA08663.1"/>
    </source>
</evidence>
<comment type="caution">
    <text evidence="2">The sequence shown here is derived from an EMBL/GenBank/DDBJ whole genome shotgun (WGS) entry which is preliminary data.</text>
</comment>
<protein>
    <submittedName>
        <fullName evidence="2">Uncharacterized protein</fullName>
    </submittedName>
</protein>
<sequence length="109" mass="13083">MDPFGMNLAFFSFPISRILRKYRILEPRFNKLFNEKIITENRHHEDSLKNIKREVNEYEEKTKHINDYYEISKEEIERILKGLKNNKGAGFNDVTNEMYKYGMSDTLGK</sequence>
<feature type="coiled-coil region" evidence="1">
    <location>
        <begin position="34"/>
        <end position="68"/>
    </location>
</feature>
<keyword evidence="1" id="KW-0175">Coiled coil</keyword>
<reference evidence="2 3" key="1">
    <citation type="journal article" date="2018" name="Sci. Rep.">
        <title>Genomic signatures of local adaptation to the degree of environmental predictability in rotifers.</title>
        <authorList>
            <person name="Franch-Gras L."/>
            <person name="Hahn C."/>
            <person name="Garcia-Roger E.M."/>
            <person name="Carmona M.J."/>
            <person name="Serra M."/>
            <person name="Gomez A."/>
        </authorList>
    </citation>
    <scope>NUCLEOTIDE SEQUENCE [LARGE SCALE GENOMIC DNA]</scope>
    <source>
        <strain evidence="2">HYR1</strain>
    </source>
</reference>
<gene>
    <name evidence="2" type="ORF">BpHYR1_009366</name>
</gene>
<organism evidence="2 3">
    <name type="scientific">Brachionus plicatilis</name>
    <name type="common">Marine rotifer</name>
    <name type="synonym">Brachionus muelleri</name>
    <dbReference type="NCBI Taxonomy" id="10195"/>
    <lineage>
        <taxon>Eukaryota</taxon>
        <taxon>Metazoa</taxon>
        <taxon>Spiralia</taxon>
        <taxon>Gnathifera</taxon>
        <taxon>Rotifera</taxon>
        <taxon>Eurotatoria</taxon>
        <taxon>Monogononta</taxon>
        <taxon>Pseudotrocha</taxon>
        <taxon>Ploima</taxon>
        <taxon>Brachionidae</taxon>
        <taxon>Brachionus</taxon>
    </lineage>
</organism>
<evidence type="ECO:0000313" key="3">
    <source>
        <dbReference type="Proteomes" id="UP000276133"/>
    </source>
</evidence>
<dbReference type="AlphaFoldDB" id="A0A3M7QBG3"/>